<keyword evidence="5" id="KW-1185">Reference proteome</keyword>
<evidence type="ECO:0000256" key="1">
    <source>
        <dbReference type="ARBA" id="ARBA00008324"/>
    </source>
</evidence>
<organism evidence="4 5">
    <name type="scientific">Phaseolus coccineus</name>
    <name type="common">Scarlet runner bean</name>
    <name type="synonym">Phaseolus multiflorus</name>
    <dbReference type="NCBI Taxonomy" id="3886"/>
    <lineage>
        <taxon>Eukaryota</taxon>
        <taxon>Viridiplantae</taxon>
        <taxon>Streptophyta</taxon>
        <taxon>Embryophyta</taxon>
        <taxon>Tracheophyta</taxon>
        <taxon>Spermatophyta</taxon>
        <taxon>Magnoliopsida</taxon>
        <taxon>eudicotyledons</taxon>
        <taxon>Gunneridae</taxon>
        <taxon>Pentapetalae</taxon>
        <taxon>rosids</taxon>
        <taxon>fabids</taxon>
        <taxon>Fabales</taxon>
        <taxon>Fabaceae</taxon>
        <taxon>Papilionoideae</taxon>
        <taxon>50 kb inversion clade</taxon>
        <taxon>NPAAA clade</taxon>
        <taxon>indigoferoid/millettioid clade</taxon>
        <taxon>Phaseoleae</taxon>
        <taxon>Phaseolus</taxon>
    </lineage>
</organism>
<name>A0AAN9NYE0_PHACN</name>
<protein>
    <recommendedName>
        <fullName evidence="3">Thioesterase domain-containing protein</fullName>
    </recommendedName>
</protein>
<dbReference type="AlphaFoldDB" id="A0AAN9NYE0"/>
<sequence>MVGKEMEDHNLEAIRKWIKGLSDETYGYEVEISSTRGIRGLLDESGNWHVSAIATLVDTIGSVVPYTVNQCNHVTLDLSISYYTTAKLQEEVEIEAKVVGKKDKLSSVIVEVRKKQNGELVALGKLWMAVSTKNSKHQANQIRSINSLFMTPLIYNSLLSFAQLELCLQLQRVTVTILLWRKYAS</sequence>
<dbReference type="Pfam" id="PF03061">
    <property type="entry name" value="4HBT"/>
    <property type="match status" value="1"/>
</dbReference>
<feature type="domain" description="Thioesterase" evidence="3">
    <location>
        <begin position="46"/>
        <end position="119"/>
    </location>
</feature>
<dbReference type="EMBL" id="JAYMYR010000001">
    <property type="protein sequence ID" value="KAK7381660.1"/>
    <property type="molecule type" value="Genomic_DNA"/>
</dbReference>
<keyword evidence="2" id="KW-0378">Hydrolase</keyword>
<evidence type="ECO:0000256" key="2">
    <source>
        <dbReference type="ARBA" id="ARBA00022801"/>
    </source>
</evidence>
<dbReference type="InterPro" id="IPR039298">
    <property type="entry name" value="ACOT13"/>
</dbReference>
<evidence type="ECO:0000259" key="3">
    <source>
        <dbReference type="Pfam" id="PF03061"/>
    </source>
</evidence>
<dbReference type="SUPFAM" id="SSF54637">
    <property type="entry name" value="Thioesterase/thiol ester dehydrase-isomerase"/>
    <property type="match status" value="1"/>
</dbReference>
<dbReference type="GO" id="GO:0047617">
    <property type="term" value="F:fatty acyl-CoA hydrolase activity"/>
    <property type="evidence" value="ECO:0007669"/>
    <property type="project" value="InterPro"/>
</dbReference>
<dbReference type="Gene3D" id="3.10.129.10">
    <property type="entry name" value="Hotdog Thioesterase"/>
    <property type="match status" value="1"/>
</dbReference>
<dbReference type="PANTHER" id="PTHR21660:SF1">
    <property type="entry name" value="ACYL-COENZYME A THIOESTERASE 13"/>
    <property type="match status" value="1"/>
</dbReference>
<evidence type="ECO:0000313" key="5">
    <source>
        <dbReference type="Proteomes" id="UP001374584"/>
    </source>
</evidence>
<dbReference type="InterPro" id="IPR006683">
    <property type="entry name" value="Thioestr_dom"/>
</dbReference>
<dbReference type="InterPro" id="IPR029069">
    <property type="entry name" value="HotDog_dom_sf"/>
</dbReference>
<accession>A0AAN9NYE0</accession>
<reference evidence="4 5" key="1">
    <citation type="submission" date="2024-01" db="EMBL/GenBank/DDBJ databases">
        <title>The genomes of 5 underutilized Papilionoideae crops provide insights into root nodulation and disease resistanc.</title>
        <authorList>
            <person name="Jiang F."/>
        </authorList>
    </citation>
    <scope>NUCLEOTIDE SEQUENCE [LARGE SCALE GENOMIC DNA]</scope>
    <source>
        <strain evidence="4">JINMINGXINNONG_FW02</strain>
        <tissue evidence="4">Leaves</tissue>
    </source>
</reference>
<dbReference type="CDD" id="cd03443">
    <property type="entry name" value="PaaI_thioesterase"/>
    <property type="match status" value="1"/>
</dbReference>
<proteinExistence type="inferred from homology"/>
<dbReference type="PANTHER" id="PTHR21660">
    <property type="entry name" value="THIOESTERASE SUPERFAMILY MEMBER-RELATED"/>
    <property type="match status" value="1"/>
</dbReference>
<evidence type="ECO:0000313" key="4">
    <source>
        <dbReference type="EMBL" id="KAK7381660.1"/>
    </source>
</evidence>
<dbReference type="Proteomes" id="UP001374584">
    <property type="component" value="Unassembled WGS sequence"/>
</dbReference>
<gene>
    <name evidence="4" type="ORF">VNO80_00206</name>
</gene>
<comment type="similarity">
    <text evidence="1">Belongs to the thioesterase PaaI family.</text>
</comment>
<comment type="caution">
    <text evidence="4">The sequence shown here is derived from an EMBL/GenBank/DDBJ whole genome shotgun (WGS) entry which is preliminary data.</text>
</comment>